<dbReference type="EMBL" id="CACVAS010000047">
    <property type="protein sequence ID" value="CAA6807445.1"/>
    <property type="molecule type" value="Genomic_DNA"/>
</dbReference>
<protein>
    <submittedName>
        <fullName evidence="1">Uncharacterized protein</fullName>
    </submittedName>
</protein>
<organism evidence="1">
    <name type="scientific">uncultured Sulfurovum sp</name>
    <dbReference type="NCBI Taxonomy" id="269237"/>
    <lineage>
        <taxon>Bacteria</taxon>
        <taxon>Pseudomonadati</taxon>
        <taxon>Campylobacterota</taxon>
        <taxon>Epsilonproteobacteria</taxon>
        <taxon>Campylobacterales</taxon>
        <taxon>Sulfurovaceae</taxon>
        <taxon>Sulfurovum</taxon>
        <taxon>environmental samples</taxon>
    </lineage>
</organism>
<reference evidence="1" key="1">
    <citation type="submission" date="2020-01" db="EMBL/GenBank/DDBJ databases">
        <authorList>
            <person name="Meier V. D."/>
            <person name="Meier V D."/>
        </authorList>
    </citation>
    <scope>NUCLEOTIDE SEQUENCE</scope>
    <source>
        <strain evidence="1">HLG_WM_MAG_01</strain>
    </source>
</reference>
<proteinExistence type="predicted"/>
<sequence length="130" mass="15317">MKNVLFLRIKDTSNIGECDLKVIDAIEKEHQISLKEYTLSLSAEHRDDNSEVYLIFANDTYLQEVYHKVDFNDVQKRRLRGEEFGVDEEIEVFYQELVLSLKDEMADAFLTNPRWFSTLVSKIELLSHEI</sequence>
<accession>A0A6S6SVY4</accession>
<gene>
    <name evidence="1" type="ORF">HELGO_WM3298</name>
</gene>
<name>A0A6S6SVY4_9BACT</name>
<evidence type="ECO:0000313" key="1">
    <source>
        <dbReference type="EMBL" id="CAA6807445.1"/>
    </source>
</evidence>
<dbReference type="AlphaFoldDB" id="A0A6S6SVY4"/>